<evidence type="ECO:0000256" key="4">
    <source>
        <dbReference type="ARBA" id="ARBA00023224"/>
    </source>
</evidence>
<evidence type="ECO:0000259" key="10">
    <source>
        <dbReference type="PROSITE" id="PS50111"/>
    </source>
</evidence>
<evidence type="ECO:0000256" key="6">
    <source>
        <dbReference type="PROSITE-ProRule" id="PRU00284"/>
    </source>
</evidence>
<dbReference type="PROSITE" id="PS50111">
    <property type="entry name" value="CHEMOTAXIS_TRANSDUC_2"/>
    <property type="match status" value="1"/>
</dbReference>
<dbReference type="InterPro" id="IPR003660">
    <property type="entry name" value="HAMP_dom"/>
</dbReference>
<evidence type="ECO:0000313" key="13">
    <source>
        <dbReference type="Proteomes" id="UP000198618"/>
    </source>
</evidence>
<dbReference type="STRING" id="930131.SAMN05216389_10811"/>
<evidence type="ECO:0000259" key="11">
    <source>
        <dbReference type="PROSITE" id="PS50885"/>
    </source>
</evidence>
<keyword evidence="4 6" id="KW-0807">Transducer</keyword>
<evidence type="ECO:0000256" key="9">
    <source>
        <dbReference type="SAM" id="Phobius"/>
    </source>
</evidence>
<feature type="domain" description="Methyl-accepting transducer" evidence="10">
    <location>
        <begin position="288"/>
        <end position="538"/>
    </location>
</feature>
<accession>A0A1I0D6S2</accession>
<feature type="compositionally biased region" description="Basic and acidic residues" evidence="8">
    <location>
        <begin position="550"/>
        <end position="560"/>
    </location>
</feature>
<protein>
    <submittedName>
        <fullName evidence="12">Methyl-accepting chemotaxis protein</fullName>
    </submittedName>
</protein>
<feature type="coiled-coil region" evidence="7">
    <location>
        <begin position="149"/>
        <end position="176"/>
    </location>
</feature>
<keyword evidence="2" id="KW-1003">Cell membrane</keyword>
<dbReference type="InterPro" id="IPR004089">
    <property type="entry name" value="MCPsignal_dom"/>
</dbReference>
<keyword evidence="9" id="KW-1133">Transmembrane helix</keyword>
<feature type="region of interest" description="Disordered" evidence="8">
    <location>
        <begin position="530"/>
        <end position="560"/>
    </location>
</feature>
<dbReference type="Pfam" id="PF00015">
    <property type="entry name" value="MCPsignal"/>
    <property type="match status" value="1"/>
</dbReference>
<dbReference type="PANTHER" id="PTHR32089:SF112">
    <property type="entry name" value="LYSOZYME-LIKE PROTEIN-RELATED"/>
    <property type="match status" value="1"/>
</dbReference>
<dbReference type="GO" id="GO:0007165">
    <property type="term" value="P:signal transduction"/>
    <property type="evidence" value="ECO:0007669"/>
    <property type="project" value="UniProtKB-KW"/>
</dbReference>
<feature type="transmembrane region" description="Helical" evidence="9">
    <location>
        <begin position="193"/>
        <end position="214"/>
    </location>
</feature>
<dbReference type="GO" id="GO:0005886">
    <property type="term" value="C:plasma membrane"/>
    <property type="evidence" value="ECO:0007669"/>
    <property type="project" value="UniProtKB-SubCell"/>
</dbReference>
<dbReference type="CDD" id="cd06225">
    <property type="entry name" value="HAMP"/>
    <property type="match status" value="1"/>
</dbReference>
<reference evidence="12 13" key="1">
    <citation type="submission" date="2016-10" db="EMBL/GenBank/DDBJ databases">
        <authorList>
            <person name="de Groot N.N."/>
        </authorList>
    </citation>
    <scope>NUCLEOTIDE SEQUENCE [LARGE SCALE GENOMIC DNA]</scope>
    <source>
        <strain evidence="12 13">IBRC-M 10780</strain>
    </source>
</reference>
<evidence type="ECO:0000256" key="7">
    <source>
        <dbReference type="SAM" id="Coils"/>
    </source>
</evidence>
<evidence type="ECO:0000256" key="1">
    <source>
        <dbReference type="ARBA" id="ARBA00004236"/>
    </source>
</evidence>
<dbReference type="RefSeq" id="WP_090869371.1">
    <property type="nucleotide sequence ID" value="NZ_FOHE01000008.1"/>
</dbReference>
<feature type="compositionally biased region" description="Polar residues" evidence="8">
    <location>
        <begin position="298"/>
        <end position="318"/>
    </location>
</feature>
<feature type="domain" description="HAMP" evidence="11">
    <location>
        <begin position="216"/>
        <end position="269"/>
    </location>
</feature>
<keyword evidence="7" id="KW-0175">Coiled coil</keyword>
<dbReference type="SMART" id="SM00304">
    <property type="entry name" value="HAMP"/>
    <property type="match status" value="1"/>
</dbReference>
<gene>
    <name evidence="12" type="ORF">SAMN05216389_10811</name>
</gene>
<dbReference type="SMART" id="SM00283">
    <property type="entry name" value="MA"/>
    <property type="match status" value="1"/>
</dbReference>
<dbReference type="Gene3D" id="1.10.287.950">
    <property type="entry name" value="Methyl-accepting chemotaxis protein"/>
    <property type="match status" value="1"/>
</dbReference>
<keyword evidence="13" id="KW-1185">Reference proteome</keyword>
<evidence type="ECO:0000256" key="2">
    <source>
        <dbReference type="ARBA" id="ARBA00022475"/>
    </source>
</evidence>
<dbReference type="PROSITE" id="PS50885">
    <property type="entry name" value="HAMP"/>
    <property type="match status" value="1"/>
</dbReference>
<dbReference type="SUPFAM" id="SSF58104">
    <property type="entry name" value="Methyl-accepting chemotaxis protein (MCP) signaling domain"/>
    <property type="match status" value="1"/>
</dbReference>
<comment type="subcellular location">
    <subcellularLocation>
        <location evidence="1">Cell membrane</location>
    </subcellularLocation>
</comment>
<dbReference type="Pfam" id="PF00672">
    <property type="entry name" value="HAMP"/>
    <property type="match status" value="1"/>
</dbReference>
<dbReference type="OrthoDB" id="9804712at2"/>
<dbReference type="Proteomes" id="UP000198618">
    <property type="component" value="Unassembled WGS sequence"/>
</dbReference>
<evidence type="ECO:0000256" key="5">
    <source>
        <dbReference type="ARBA" id="ARBA00029447"/>
    </source>
</evidence>
<keyword evidence="3 9" id="KW-0472">Membrane</keyword>
<dbReference type="EMBL" id="FOHE01000008">
    <property type="protein sequence ID" value="SET27207.1"/>
    <property type="molecule type" value="Genomic_DNA"/>
</dbReference>
<proteinExistence type="inferred from homology"/>
<dbReference type="AlphaFoldDB" id="A0A1I0D6S2"/>
<dbReference type="Gene3D" id="6.10.340.10">
    <property type="match status" value="1"/>
</dbReference>
<sequence length="574" mass="63146">MFKRFKFQKLNFKNIRIGWKYGIALLIVLLLFGGASGVVMYMVNSIGGDIETVEHRSDITMSISEMGSLTRSKGIRIVSYLQEQDPALVEEYEIRQEQFNTLATDVSLMDKTEEQELLFQHIISNDQEINRIFKNYIVSAINEGKMSSAEAYVKNANELRAEAIDLLDQLTATVNEERQSAISDTKQSQNVTFITQLATLIGSVIVGGLLVLYISKIVSSNLHKVVEMSNKISEGDLTVAKLDYVGKDEIGQLASSVNKMSSNLQELLKEVTTVSESVSSQSEELTQSANEVREGSEQVASTMQELAHGSETQATSASELSATMNSFFDKVREANENGGRIEQASNSVLELTNKGTHLMETSTEQMTKIDQIVQTAVAKVQGLDSQSQQITELVSVIRDIADQTNLLALNAAIEAARAGEHGKGFAVVADEVRKLAEQVSVSVTDITDIVRNIQQESSNVTESLRGGYVEVEQGTKQIKSTSETFKEISDAIKNMASRVEKVSENLTEIEEQTVQMNTSVEEIASISEESAAGIEQTSASSQQTSSSMEEMSRSSEDLSKLAEEMNQLVRKFRL</sequence>
<evidence type="ECO:0000256" key="3">
    <source>
        <dbReference type="ARBA" id="ARBA00023136"/>
    </source>
</evidence>
<feature type="region of interest" description="Disordered" evidence="8">
    <location>
        <begin position="275"/>
        <end position="318"/>
    </location>
</feature>
<dbReference type="PANTHER" id="PTHR32089">
    <property type="entry name" value="METHYL-ACCEPTING CHEMOTAXIS PROTEIN MCPB"/>
    <property type="match status" value="1"/>
</dbReference>
<feature type="transmembrane region" description="Helical" evidence="9">
    <location>
        <begin position="21"/>
        <end position="43"/>
    </location>
</feature>
<evidence type="ECO:0000256" key="8">
    <source>
        <dbReference type="SAM" id="MobiDB-lite"/>
    </source>
</evidence>
<dbReference type="CDD" id="cd11386">
    <property type="entry name" value="MCP_signal"/>
    <property type="match status" value="1"/>
</dbReference>
<feature type="compositionally biased region" description="Low complexity" evidence="8">
    <location>
        <begin position="275"/>
        <end position="288"/>
    </location>
</feature>
<keyword evidence="9" id="KW-0812">Transmembrane</keyword>
<comment type="similarity">
    <text evidence="5">Belongs to the methyl-accepting chemotaxis (MCP) protein family.</text>
</comment>
<evidence type="ECO:0000313" key="12">
    <source>
        <dbReference type="EMBL" id="SET27207.1"/>
    </source>
</evidence>
<feature type="compositionally biased region" description="Low complexity" evidence="8">
    <location>
        <begin position="530"/>
        <end position="549"/>
    </location>
</feature>
<name>A0A1I0D6S2_9BACI</name>
<organism evidence="12 13">
    <name type="scientific">Oceanobacillus limi</name>
    <dbReference type="NCBI Taxonomy" id="930131"/>
    <lineage>
        <taxon>Bacteria</taxon>
        <taxon>Bacillati</taxon>
        <taxon>Bacillota</taxon>
        <taxon>Bacilli</taxon>
        <taxon>Bacillales</taxon>
        <taxon>Bacillaceae</taxon>
        <taxon>Oceanobacillus</taxon>
    </lineage>
</organism>